<dbReference type="Proteomes" id="UP001314903">
    <property type="component" value="Unassembled WGS sequence"/>
</dbReference>
<keyword evidence="3" id="KW-1185">Reference proteome</keyword>
<dbReference type="RefSeq" id="WP_209659481.1">
    <property type="nucleotide sequence ID" value="NZ_JAGGLI010000005.1"/>
</dbReference>
<comment type="caution">
    <text evidence="2">The sequence shown here is derived from an EMBL/GenBank/DDBJ whole genome shotgun (WGS) entry which is preliminary data.</text>
</comment>
<proteinExistence type="predicted"/>
<dbReference type="InterPro" id="IPR016032">
    <property type="entry name" value="Sig_transdc_resp-reg_C-effctor"/>
</dbReference>
<dbReference type="Pfam" id="PF09860">
    <property type="entry name" value="DUF2087"/>
    <property type="match status" value="1"/>
</dbReference>
<accession>A0ABS4KGN9</accession>
<protein>
    <recommendedName>
        <fullName evidence="1">DUF2087 domain-containing protein</fullName>
    </recommendedName>
</protein>
<dbReference type="InterPro" id="IPR018656">
    <property type="entry name" value="DUF2087"/>
</dbReference>
<evidence type="ECO:0000313" key="2">
    <source>
        <dbReference type="EMBL" id="MBP2026953.1"/>
    </source>
</evidence>
<evidence type="ECO:0000259" key="1">
    <source>
        <dbReference type="Pfam" id="PF09860"/>
    </source>
</evidence>
<organism evidence="2 3">
    <name type="scientific">Acetoanaerobium pronyense</name>
    <dbReference type="NCBI Taxonomy" id="1482736"/>
    <lineage>
        <taxon>Bacteria</taxon>
        <taxon>Bacillati</taxon>
        <taxon>Bacillota</taxon>
        <taxon>Clostridia</taxon>
        <taxon>Peptostreptococcales</taxon>
        <taxon>Filifactoraceae</taxon>
        <taxon>Acetoanaerobium</taxon>
    </lineage>
</organism>
<feature type="domain" description="DUF2087" evidence="1">
    <location>
        <begin position="186"/>
        <end position="254"/>
    </location>
</feature>
<dbReference type="SUPFAM" id="SSF46894">
    <property type="entry name" value="C-terminal effector domain of the bipartite response regulators"/>
    <property type="match status" value="1"/>
</dbReference>
<sequence>MEKISELFWKASCKDMAKGYIKDKDTNKYICLVCGESFEKGVIYKEDEKYYEAEKYAQIHIAKDHDSMFDYLVNLNKKVTGLTDTQKSLLQFFYEGLSDNEIVKEKGGSPSTVRNQRFTLKEKEKQSKVFLAIMQLLDEKNKRDEKDDFVPLHRGATMIDDRYAITNEENEAILKMYFKEGLDGPLSTFPIRKEKRKIAILRHLIKRFERGAYYTEREVNEVLKSIYSDHVLIRRYLIEYGFMDRENDGSKYWVKE</sequence>
<name>A0ABS4KGN9_9FIRM</name>
<evidence type="ECO:0000313" key="3">
    <source>
        <dbReference type="Proteomes" id="UP001314903"/>
    </source>
</evidence>
<reference evidence="2 3" key="1">
    <citation type="submission" date="2021-03" db="EMBL/GenBank/DDBJ databases">
        <title>Genomic Encyclopedia of Type Strains, Phase IV (KMG-IV): sequencing the most valuable type-strain genomes for metagenomic binning, comparative biology and taxonomic classification.</title>
        <authorList>
            <person name="Goeker M."/>
        </authorList>
    </citation>
    <scope>NUCLEOTIDE SEQUENCE [LARGE SCALE GENOMIC DNA]</scope>
    <source>
        <strain evidence="2 3">DSM 27512</strain>
    </source>
</reference>
<dbReference type="EMBL" id="JAGGLI010000005">
    <property type="protein sequence ID" value="MBP2026953.1"/>
    <property type="molecule type" value="Genomic_DNA"/>
</dbReference>
<gene>
    <name evidence="2" type="ORF">J2Z35_000745</name>
</gene>